<evidence type="ECO:0000256" key="2">
    <source>
        <dbReference type="ARBA" id="ARBA00022771"/>
    </source>
</evidence>
<dbReference type="InterPro" id="IPR018957">
    <property type="entry name" value="Znf_C3HC4_RING-type"/>
</dbReference>
<dbReference type="InterPro" id="IPR001841">
    <property type="entry name" value="Znf_RING"/>
</dbReference>
<evidence type="ECO:0000256" key="6">
    <source>
        <dbReference type="SAM" id="MobiDB-lite"/>
    </source>
</evidence>
<dbReference type="Pfam" id="PF00097">
    <property type="entry name" value="zf-C3HC4"/>
    <property type="match status" value="1"/>
</dbReference>
<sequence length="548" mass="63513">MKFAKVLQETLNAEDIPQEWVLAAIQYKALKKYIGKVVQELKFLGFEQNAMKLLIHDSEDTQSKVIDVDHDYNPKNPVLAEYILTKAMDNGKSGHSIVPMLKITIDYSEQLNVTDDQMSTITANIKKKIESVLSVPSSKRTQTSLREELRTQFQDLNSNNNSRMQSLDLLETLNINSDSDYDSSGEERIYEIREENDEYKLSPTTSHVNSSRENSPPPPPPMKSTRMPSIDDSLSDTQEEPPVKQRKQEIYIMLNSDVKFFDMLNEELESLDHVREDEETKMITQITDLSQTVSSLVAPGKNSRRSDLYLWRELFRIYLDSEVYFRYNDVNSSAAEKNMEQIKKNLEQFLENVNKLQILTQFKQKKSLEAFNEFIKMNFHLLKVLEYQYLNSEAFRKILKKFDKQTSLGVQSKFPDLVLTDHIFFSGKNLAKTICYIMQDNLITLVPQLEDYTCPICCSVAYKPIRLECGHLFCVRCLVKMKQQRNVNCPMCRYERAIELASGANLDLEAMDIMEKYFPLEVKAKLKERSTEKYSDFAGNRDNKCNVS</sequence>
<protein>
    <recommendedName>
        <fullName evidence="11">RING-14 protein</fullName>
    </recommendedName>
</protein>
<dbReference type="InterPro" id="IPR004331">
    <property type="entry name" value="SPX_dom"/>
</dbReference>
<evidence type="ECO:0000256" key="3">
    <source>
        <dbReference type="ARBA" id="ARBA00022833"/>
    </source>
</evidence>
<dbReference type="GeneID" id="66115316"/>
<evidence type="ECO:0000256" key="4">
    <source>
        <dbReference type="PROSITE-ProRule" id="PRU00175"/>
    </source>
</evidence>
<accession>A0A9P8AHJ7</accession>
<evidence type="ECO:0000256" key="5">
    <source>
        <dbReference type="SAM" id="Coils"/>
    </source>
</evidence>
<dbReference type="SUPFAM" id="SSF57850">
    <property type="entry name" value="RING/U-box"/>
    <property type="match status" value="1"/>
</dbReference>
<dbReference type="RefSeq" id="XP_043047774.1">
    <property type="nucleotide sequence ID" value="XM_043192719.1"/>
</dbReference>
<dbReference type="Proteomes" id="UP000790833">
    <property type="component" value="Unassembled WGS sequence"/>
</dbReference>
<dbReference type="Pfam" id="PF03105">
    <property type="entry name" value="SPX"/>
    <property type="match status" value="1"/>
</dbReference>
<keyword evidence="2 4" id="KW-0863">Zinc-finger</keyword>
<feature type="domain" description="SPX" evidence="8">
    <location>
        <begin position="1"/>
        <end position="416"/>
    </location>
</feature>
<dbReference type="Gene3D" id="3.30.40.10">
    <property type="entry name" value="Zinc/RING finger domain, C3HC4 (zinc finger)"/>
    <property type="match status" value="1"/>
</dbReference>
<dbReference type="InterPro" id="IPR013083">
    <property type="entry name" value="Znf_RING/FYVE/PHD"/>
</dbReference>
<dbReference type="EMBL" id="JAHMUF010000019">
    <property type="protein sequence ID" value="KAG7192224.1"/>
    <property type="molecule type" value="Genomic_DNA"/>
</dbReference>
<evidence type="ECO:0008006" key="11">
    <source>
        <dbReference type="Google" id="ProtNLM"/>
    </source>
</evidence>
<evidence type="ECO:0000313" key="9">
    <source>
        <dbReference type="EMBL" id="KAG7192224.1"/>
    </source>
</evidence>
<feature type="domain" description="RING-type" evidence="7">
    <location>
        <begin position="454"/>
        <end position="493"/>
    </location>
</feature>
<evidence type="ECO:0000256" key="1">
    <source>
        <dbReference type="ARBA" id="ARBA00022723"/>
    </source>
</evidence>
<organism evidence="9 10">
    <name type="scientific">Scheffersomyces spartinae</name>
    <dbReference type="NCBI Taxonomy" id="45513"/>
    <lineage>
        <taxon>Eukaryota</taxon>
        <taxon>Fungi</taxon>
        <taxon>Dikarya</taxon>
        <taxon>Ascomycota</taxon>
        <taxon>Saccharomycotina</taxon>
        <taxon>Pichiomycetes</taxon>
        <taxon>Debaryomycetaceae</taxon>
        <taxon>Scheffersomyces</taxon>
    </lineage>
</organism>
<dbReference type="PROSITE" id="PS51382">
    <property type="entry name" value="SPX"/>
    <property type="match status" value="1"/>
</dbReference>
<dbReference type="SMART" id="SM00184">
    <property type="entry name" value="RING"/>
    <property type="match status" value="1"/>
</dbReference>
<feature type="coiled-coil region" evidence="5">
    <location>
        <begin position="332"/>
        <end position="359"/>
    </location>
</feature>
<evidence type="ECO:0000259" key="7">
    <source>
        <dbReference type="PROSITE" id="PS50089"/>
    </source>
</evidence>
<name>A0A9P8AHJ7_9ASCO</name>
<dbReference type="PROSITE" id="PS50089">
    <property type="entry name" value="ZF_RING_2"/>
    <property type="match status" value="1"/>
</dbReference>
<dbReference type="AlphaFoldDB" id="A0A9P8AHJ7"/>
<feature type="compositionally biased region" description="Polar residues" evidence="6">
    <location>
        <begin position="202"/>
        <end position="214"/>
    </location>
</feature>
<keyword evidence="3" id="KW-0862">Zinc</keyword>
<proteinExistence type="predicted"/>
<feature type="region of interest" description="Disordered" evidence="6">
    <location>
        <begin position="192"/>
        <end position="245"/>
    </location>
</feature>
<evidence type="ECO:0000259" key="8">
    <source>
        <dbReference type="PROSITE" id="PS51382"/>
    </source>
</evidence>
<keyword evidence="10" id="KW-1185">Reference proteome</keyword>
<dbReference type="GO" id="GO:0008270">
    <property type="term" value="F:zinc ion binding"/>
    <property type="evidence" value="ECO:0007669"/>
    <property type="project" value="UniProtKB-KW"/>
</dbReference>
<dbReference type="PANTHER" id="PTHR23327">
    <property type="entry name" value="RING FINGER PROTEIN 127"/>
    <property type="match status" value="1"/>
</dbReference>
<gene>
    <name evidence="9" type="ORF">KQ657_001942</name>
</gene>
<dbReference type="PANTHER" id="PTHR23327:SF51">
    <property type="entry name" value="TRANSCRIPTIONAL REGULATOR OF YEAST FORM ADHERENCE 3"/>
    <property type="match status" value="1"/>
</dbReference>
<dbReference type="PROSITE" id="PS00518">
    <property type="entry name" value="ZF_RING_1"/>
    <property type="match status" value="1"/>
</dbReference>
<evidence type="ECO:0000313" key="10">
    <source>
        <dbReference type="Proteomes" id="UP000790833"/>
    </source>
</evidence>
<dbReference type="InterPro" id="IPR017907">
    <property type="entry name" value="Znf_RING_CS"/>
</dbReference>
<keyword evidence="5" id="KW-0175">Coiled coil</keyword>
<reference evidence="9" key="1">
    <citation type="submission" date="2021-03" db="EMBL/GenBank/DDBJ databases">
        <authorList>
            <person name="Palmer J.M."/>
        </authorList>
    </citation>
    <scope>NUCLEOTIDE SEQUENCE</scope>
    <source>
        <strain evidence="9">ARV_011</strain>
    </source>
</reference>
<dbReference type="OrthoDB" id="5588846at2759"/>
<keyword evidence="1" id="KW-0479">Metal-binding</keyword>
<comment type="caution">
    <text evidence="9">The sequence shown here is derived from an EMBL/GenBank/DDBJ whole genome shotgun (WGS) entry which is preliminary data.</text>
</comment>